<dbReference type="InterPro" id="IPR038672">
    <property type="entry name" value="CpcT/CpeT_sf"/>
</dbReference>
<comment type="caution">
    <text evidence="2">The sequence shown here is derived from an EMBL/GenBank/DDBJ whole genome shotgun (WGS) entry which is preliminary data.</text>
</comment>
<sequence>MSWKAVVLLAVAFVQLSAVTSFVCNRPDFSPRFLHSSTHVEPRRGYRLLNHRLTSRQNKCTAIHEHKSTEDEPSYYQRLIERFQGDFDNYNQVLQDRKRGLLPAEGGGHEHIHCTLVPCPNLLGEELDTDKEQWVIAAFYLNGNPKQIFRFRVYRMMPPQMKDASLSTVRLKLHTLNPNVDQCLRFCSEEPWTWWSEVYNMWMNMTKSENGSSSMSSEHEQWQKFQSEGVHEMISPLKGCDVLWNSQWNPSDHLYLYQDEYGQSAARLDSIQAEKAFHATMEAGPDGVIVDSISMTPGKRILIKDELSLWEDEFWINDRGYDPDADVIDVPGGAHNMKDSGGLPYVYGNRRGIPYKLQRVACMTNKDENRVVDAPAGLILSRDVINSELEWTLGDSYRTEALYKEKLQDLEQQS</sequence>
<proteinExistence type="predicted"/>
<feature type="signal peptide" evidence="1">
    <location>
        <begin position="1"/>
        <end position="21"/>
    </location>
</feature>
<dbReference type="AlphaFoldDB" id="A0ABD3N5G6"/>
<feature type="chain" id="PRO_5044825194" evidence="1">
    <location>
        <begin position="22"/>
        <end position="414"/>
    </location>
</feature>
<evidence type="ECO:0000313" key="2">
    <source>
        <dbReference type="EMBL" id="KAL3771286.1"/>
    </source>
</evidence>
<accession>A0ABD3N5G6</accession>
<dbReference type="InterPro" id="IPR010404">
    <property type="entry name" value="CpcT/CpeT"/>
</dbReference>
<keyword evidence="1" id="KW-0732">Signal</keyword>
<organism evidence="2 3">
    <name type="scientific">Cyclotella atomus</name>
    <dbReference type="NCBI Taxonomy" id="382360"/>
    <lineage>
        <taxon>Eukaryota</taxon>
        <taxon>Sar</taxon>
        <taxon>Stramenopiles</taxon>
        <taxon>Ochrophyta</taxon>
        <taxon>Bacillariophyta</taxon>
        <taxon>Coscinodiscophyceae</taxon>
        <taxon>Thalassiosirophycidae</taxon>
        <taxon>Stephanodiscales</taxon>
        <taxon>Stephanodiscaceae</taxon>
        <taxon>Cyclotella</taxon>
    </lineage>
</organism>
<dbReference type="Proteomes" id="UP001530400">
    <property type="component" value="Unassembled WGS sequence"/>
</dbReference>
<dbReference type="EMBL" id="JALLPJ020001290">
    <property type="protein sequence ID" value="KAL3771286.1"/>
    <property type="molecule type" value="Genomic_DNA"/>
</dbReference>
<evidence type="ECO:0000256" key="1">
    <source>
        <dbReference type="SAM" id="SignalP"/>
    </source>
</evidence>
<keyword evidence="3" id="KW-1185">Reference proteome</keyword>
<dbReference type="Pfam" id="PF06206">
    <property type="entry name" value="CpeT"/>
    <property type="match status" value="1"/>
</dbReference>
<dbReference type="Gene3D" id="2.40.128.590">
    <property type="entry name" value="CpcT/CpeT domain"/>
    <property type="match status" value="1"/>
</dbReference>
<evidence type="ECO:0000313" key="3">
    <source>
        <dbReference type="Proteomes" id="UP001530400"/>
    </source>
</evidence>
<name>A0ABD3N5G6_9STRA</name>
<gene>
    <name evidence="2" type="ORF">ACHAWO_005943</name>
</gene>
<protein>
    <submittedName>
        <fullName evidence="2">Uncharacterized protein</fullName>
    </submittedName>
</protein>
<reference evidence="2 3" key="1">
    <citation type="submission" date="2024-10" db="EMBL/GenBank/DDBJ databases">
        <title>Updated reference genomes for cyclostephanoid diatoms.</title>
        <authorList>
            <person name="Roberts W.R."/>
            <person name="Alverson A.J."/>
        </authorList>
    </citation>
    <scope>NUCLEOTIDE SEQUENCE [LARGE SCALE GENOMIC DNA]</scope>
    <source>
        <strain evidence="2 3">AJA010-31</strain>
    </source>
</reference>